<organism evidence="8 9">
    <name type="scientific">Prosthecobacter debontii</name>
    <dbReference type="NCBI Taxonomy" id="48467"/>
    <lineage>
        <taxon>Bacteria</taxon>
        <taxon>Pseudomonadati</taxon>
        <taxon>Verrucomicrobiota</taxon>
        <taxon>Verrucomicrobiia</taxon>
        <taxon>Verrucomicrobiales</taxon>
        <taxon>Verrucomicrobiaceae</taxon>
        <taxon>Prosthecobacter</taxon>
    </lineage>
</organism>
<evidence type="ECO:0000259" key="5">
    <source>
        <dbReference type="Pfam" id="PF25917"/>
    </source>
</evidence>
<evidence type="ECO:0000313" key="9">
    <source>
        <dbReference type="Proteomes" id="UP000190774"/>
    </source>
</evidence>
<dbReference type="GO" id="GO:0046677">
    <property type="term" value="P:response to antibiotic"/>
    <property type="evidence" value="ECO:0007669"/>
    <property type="project" value="TreeGrafter"/>
</dbReference>
<sequence>MVDFANPERMQYANGETPSPHAVSSSMHRLLALSLVLAALSSCERAQQTSNAAPPPAPVTVAKPLSTDLVEWDEFIGRLDAPESVEIRARVSGYLEKIHFREGSDVKAGDLLITIDPRPYQAVVDRTAADAERAEVRLELAKMEAKRAKNLMESKAIAVEEIEQRNQALAEAEASLRSARATLEQAKLDLEFTQLKSPITGRIGDVLVTQGNLISGGSNVSNATVLTTIVAVDPIHCYLDVDEQSALKYRELRRLGQRASALDEQIPAEMALANEQGYPHKGVIDFVDNRLDPGTGVIRSRAVFPNPGGLMAPGFFARVRIPGSGKYSGLLVHDNAIGSDQGKPFVFVVGQDNAIKQVPVEIGPMHDGLRVIKTGIAKDDRVVIEGMALVRNGAKVNVTEEREMKPAMQAQAAPVGK</sequence>
<evidence type="ECO:0000256" key="1">
    <source>
        <dbReference type="ARBA" id="ARBA00009477"/>
    </source>
</evidence>
<dbReference type="OrthoDB" id="9816569at2"/>
<feature type="domain" description="YknX-like C-terminal permuted SH3-like" evidence="7">
    <location>
        <begin position="334"/>
        <end position="398"/>
    </location>
</feature>
<protein>
    <submittedName>
        <fullName evidence="8">Membrane fusion protein, multidrug efflux system</fullName>
    </submittedName>
</protein>
<dbReference type="Pfam" id="PF25876">
    <property type="entry name" value="HH_MFP_RND"/>
    <property type="match status" value="1"/>
</dbReference>
<name>A0A1T4WFQ0_9BACT</name>
<dbReference type="InterPro" id="IPR058637">
    <property type="entry name" value="YknX-like_C"/>
</dbReference>
<dbReference type="AlphaFoldDB" id="A0A1T4WFQ0"/>
<dbReference type="InterPro" id="IPR058625">
    <property type="entry name" value="MdtA-like_BSH"/>
</dbReference>
<keyword evidence="2" id="KW-0175">Coiled coil</keyword>
<dbReference type="GO" id="GO:0022857">
    <property type="term" value="F:transmembrane transporter activity"/>
    <property type="evidence" value="ECO:0007669"/>
    <property type="project" value="InterPro"/>
</dbReference>
<feature type="compositionally biased region" description="Polar residues" evidence="3">
    <location>
        <begin position="14"/>
        <end position="23"/>
    </location>
</feature>
<dbReference type="STRING" id="48467.SAMN02745166_00130"/>
<dbReference type="InterPro" id="IPR006143">
    <property type="entry name" value="RND_pump_MFP"/>
</dbReference>
<dbReference type="Gene3D" id="2.40.30.170">
    <property type="match status" value="1"/>
</dbReference>
<accession>A0A1T4WFQ0</accession>
<dbReference type="InterPro" id="IPR058626">
    <property type="entry name" value="MdtA-like_b-barrel"/>
</dbReference>
<evidence type="ECO:0000259" key="6">
    <source>
        <dbReference type="Pfam" id="PF25944"/>
    </source>
</evidence>
<dbReference type="Gene3D" id="1.10.287.470">
    <property type="entry name" value="Helix hairpin bin"/>
    <property type="match status" value="1"/>
</dbReference>
<evidence type="ECO:0000259" key="7">
    <source>
        <dbReference type="Pfam" id="PF25989"/>
    </source>
</evidence>
<proteinExistence type="inferred from homology"/>
<dbReference type="InterPro" id="IPR058624">
    <property type="entry name" value="MdtA-like_HH"/>
</dbReference>
<dbReference type="GO" id="GO:0005886">
    <property type="term" value="C:plasma membrane"/>
    <property type="evidence" value="ECO:0007669"/>
    <property type="project" value="TreeGrafter"/>
</dbReference>
<feature type="region of interest" description="Disordered" evidence="3">
    <location>
        <begin position="1"/>
        <end position="23"/>
    </location>
</feature>
<gene>
    <name evidence="8" type="ORF">SAMN02745166_00130</name>
</gene>
<dbReference type="Gene3D" id="2.40.420.20">
    <property type="match status" value="1"/>
</dbReference>
<dbReference type="NCBIfam" id="TIGR01730">
    <property type="entry name" value="RND_mfp"/>
    <property type="match status" value="1"/>
</dbReference>
<evidence type="ECO:0000313" key="8">
    <source>
        <dbReference type="EMBL" id="SKA76154.1"/>
    </source>
</evidence>
<dbReference type="EMBL" id="FUYE01000001">
    <property type="protein sequence ID" value="SKA76154.1"/>
    <property type="molecule type" value="Genomic_DNA"/>
</dbReference>
<dbReference type="Gene3D" id="2.40.50.100">
    <property type="match status" value="1"/>
</dbReference>
<evidence type="ECO:0000259" key="4">
    <source>
        <dbReference type="Pfam" id="PF25876"/>
    </source>
</evidence>
<dbReference type="SUPFAM" id="SSF111369">
    <property type="entry name" value="HlyD-like secretion proteins"/>
    <property type="match status" value="1"/>
</dbReference>
<feature type="domain" description="Multidrug resistance protein MdtA-like alpha-helical hairpin" evidence="4">
    <location>
        <begin position="129"/>
        <end position="193"/>
    </location>
</feature>
<reference evidence="9" key="1">
    <citation type="submission" date="2017-02" db="EMBL/GenBank/DDBJ databases">
        <authorList>
            <person name="Varghese N."/>
            <person name="Submissions S."/>
        </authorList>
    </citation>
    <scope>NUCLEOTIDE SEQUENCE [LARGE SCALE GENOMIC DNA]</scope>
    <source>
        <strain evidence="9">ATCC 700200</strain>
    </source>
</reference>
<dbReference type="Pfam" id="PF25944">
    <property type="entry name" value="Beta-barrel_RND"/>
    <property type="match status" value="1"/>
</dbReference>
<feature type="domain" description="Multidrug resistance protein MdtA-like beta-barrel" evidence="6">
    <location>
        <begin position="263"/>
        <end position="321"/>
    </location>
</feature>
<comment type="similarity">
    <text evidence="1">Belongs to the membrane fusion protein (MFP) (TC 8.A.1) family.</text>
</comment>
<evidence type="ECO:0000256" key="3">
    <source>
        <dbReference type="SAM" id="MobiDB-lite"/>
    </source>
</evidence>
<keyword evidence="9" id="KW-1185">Reference proteome</keyword>
<feature type="coiled-coil region" evidence="2">
    <location>
        <begin position="124"/>
        <end position="196"/>
    </location>
</feature>
<feature type="domain" description="Multidrug resistance protein MdtA-like barrel-sandwich hybrid" evidence="5">
    <location>
        <begin position="84"/>
        <end position="225"/>
    </location>
</feature>
<dbReference type="Pfam" id="PF25917">
    <property type="entry name" value="BSH_RND"/>
    <property type="match status" value="1"/>
</dbReference>
<dbReference type="GO" id="GO:0030313">
    <property type="term" value="C:cell envelope"/>
    <property type="evidence" value="ECO:0007669"/>
    <property type="project" value="UniProtKB-SubCell"/>
</dbReference>
<dbReference type="Pfam" id="PF25989">
    <property type="entry name" value="YknX_C"/>
    <property type="match status" value="1"/>
</dbReference>
<dbReference type="PANTHER" id="PTHR30158:SF10">
    <property type="entry name" value="CATION EFFLUX PUMP"/>
    <property type="match status" value="1"/>
</dbReference>
<dbReference type="Proteomes" id="UP000190774">
    <property type="component" value="Unassembled WGS sequence"/>
</dbReference>
<dbReference type="PANTHER" id="PTHR30158">
    <property type="entry name" value="ACRA/E-RELATED COMPONENT OF DRUG EFFLUX TRANSPORTER"/>
    <property type="match status" value="1"/>
</dbReference>
<evidence type="ECO:0000256" key="2">
    <source>
        <dbReference type="SAM" id="Coils"/>
    </source>
</evidence>